<name>A0ACB0Z7B7_MELEN</name>
<gene>
    <name evidence="1" type="ORF">MENTE1834_LOCUS21174</name>
</gene>
<dbReference type="Proteomes" id="UP001497535">
    <property type="component" value="Unassembled WGS sequence"/>
</dbReference>
<accession>A0ACB0Z7B7</accession>
<organism evidence="1 2">
    <name type="scientific">Meloidogyne enterolobii</name>
    <name type="common">Root-knot nematode worm</name>
    <name type="synonym">Meloidogyne mayaguensis</name>
    <dbReference type="NCBI Taxonomy" id="390850"/>
    <lineage>
        <taxon>Eukaryota</taxon>
        <taxon>Metazoa</taxon>
        <taxon>Ecdysozoa</taxon>
        <taxon>Nematoda</taxon>
        <taxon>Chromadorea</taxon>
        <taxon>Rhabditida</taxon>
        <taxon>Tylenchina</taxon>
        <taxon>Tylenchomorpha</taxon>
        <taxon>Tylenchoidea</taxon>
        <taxon>Meloidogynidae</taxon>
        <taxon>Meloidogyninae</taxon>
        <taxon>Meloidogyne</taxon>
    </lineage>
</organism>
<evidence type="ECO:0000313" key="2">
    <source>
        <dbReference type="Proteomes" id="UP001497535"/>
    </source>
</evidence>
<protein>
    <submittedName>
        <fullName evidence="1">Uncharacterized protein</fullName>
    </submittedName>
</protein>
<reference evidence="1" key="1">
    <citation type="submission" date="2023-11" db="EMBL/GenBank/DDBJ databases">
        <authorList>
            <person name="Poullet M."/>
        </authorList>
    </citation>
    <scope>NUCLEOTIDE SEQUENCE</scope>
    <source>
        <strain evidence="1">E1834</strain>
    </source>
</reference>
<proteinExistence type="predicted"/>
<keyword evidence="2" id="KW-1185">Reference proteome</keyword>
<sequence>MSSTPLSNRLVVELNNFKFFVKKHFFAAAVPAAPASRVAPDSPNDENVDRDAVARIVKGVGEGWCCHLANNSIALFIPSKLFDITLSREHFVNLLEYCEEHLKVKRVLACFDKSEIDPREGIPRALKCIGFSVLPPNRFPNWLDPKTTFAMVYTI</sequence>
<comment type="caution">
    <text evidence="1">The sequence shown here is derived from an EMBL/GenBank/DDBJ whole genome shotgun (WGS) entry which is preliminary data.</text>
</comment>
<evidence type="ECO:0000313" key="1">
    <source>
        <dbReference type="EMBL" id="CAK5074423.1"/>
    </source>
</evidence>
<dbReference type="EMBL" id="CAVMJV010000026">
    <property type="protein sequence ID" value="CAK5074423.1"/>
    <property type="molecule type" value="Genomic_DNA"/>
</dbReference>